<name>A0ABQ9VQF2_SAGOE</name>
<comment type="caution">
    <text evidence="1">The sequence shown here is derived from an EMBL/GenBank/DDBJ whole genome shotgun (WGS) entry which is preliminary data.</text>
</comment>
<reference evidence="1 2" key="1">
    <citation type="submission" date="2023-05" db="EMBL/GenBank/DDBJ databases">
        <title>B98-5 Cell Line De Novo Hybrid Assembly: An Optical Mapping Approach.</title>
        <authorList>
            <person name="Kananen K."/>
            <person name="Auerbach J.A."/>
            <person name="Kautto E."/>
            <person name="Blachly J.S."/>
        </authorList>
    </citation>
    <scope>NUCLEOTIDE SEQUENCE [LARGE SCALE GENOMIC DNA]</scope>
    <source>
        <strain evidence="1">B95-8</strain>
        <tissue evidence="1">Cell line</tissue>
    </source>
</reference>
<evidence type="ECO:0000313" key="2">
    <source>
        <dbReference type="Proteomes" id="UP001266305"/>
    </source>
</evidence>
<organism evidence="1 2">
    <name type="scientific">Saguinus oedipus</name>
    <name type="common">Cotton-top tamarin</name>
    <name type="synonym">Oedipomidas oedipus</name>
    <dbReference type="NCBI Taxonomy" id="9490"/>
    <lineage>
        <taxon>Eukaryota</taxon>
        <taxon>Metazoa</taxon>
        <taxon>Chordata</taxon>
        <taxon>Craniata</taxon>
        <taxon>Vertebrata</taxon>
        <taxon>Euteleostomi</taxon>
        <taxon>Mammalia</taxon>
        <taxon>Eutheria</taxon>
        <taxon>Euarchontoglires</taxon>
        <taxon>Primates</taxon>
        <taxon>Haplorrhini</taxon>
        <taxon>Platyrrhini</taxon>
        <taxon>Cebidae</taxon>
        <taxon>Callitrichinae</taxon>
        <taxon>Saguinus</taxon>
    </lineage>
</organism>
<protein>
    <submittedName>
        <fullName evidence="1">Uncharacterized protein</fullName>
    </submittedName>
</protein>
<dbReference type="EMBL" id="JASSZA010000005">
    <property type="protein sequence ID" value="KAK2111620.1"/>
    <property type="molecule type" value="Genomic_DNA"/>
</dbReference>
<accession>A0ABQ9VQF2</accession>
<dbReference type="Proteomes" id="UP001266305">
    <property type="component" value="Unassembled WGS sequence"/>
</dbReference>
<proteinExistence type="predicted"/>
<evidence type="ECO:0000313" key="1">
    <source>
        <dbReference type="EMBL" id="KAK2111620.1"/>
    </source>
</evidence>
<gene>
    <name evidence="1" type="ORF">P7K49_011366</name>
</gene>
<sequence length="162" mass="17479">MTGSMGASAWEALEWKALEQGLWNSAGIWVVCGLETLLPSLAAFPLRGGSVFGLEEMRGPLGNRSRSWPGKKPALSLHLSTDGRVGLGWRLWLPHWPAFNRCLLPGTGDANPAVSEDALFRDKLKHMGKCESLSGPDALPAFLRQALWPPSGEGAPQNVSHN</sequence>
<keyword evidence="2" id="KW-1185">Reference proteome</keyword>